<dbReference type="CDD" id="cd16917">
    <property type="entry name" value="HATPase_UhpB-NarQ-NarX-like"/>
    <property type="match status" value="1"/>
</dbReference>
<dbReference type="EC" id="2.7.13.3" evidence="4"/>
<sequence length="159" mass="17126">MVAITQQARTGLNEARRAIRSLRAAPLEEMGLLLALQEAVKEAAIRGGFDPHFTLPSALPYLPAEIENEVYRVAVEAIQNVALHAQAKNLTLKLSATSGILDLLVQDDGIGFDLHKVDGQTHFGLLGLRERADLHGADLKVNSRPGAGTSVSFKIEVPK</sequence>
<reference evidence="4" key="1">
    <citation type="submission" date="2019-08" db="EMBL/GenBank/DDBJ databases">
        <authorList>
            <person name="Kucharzyk K."/>
            <person name="Murdoch R.W."/>
            <person name="Higgins S."/>
            <person name="Loffler F."/>
        </authorList>
    </citation>
    <scope>NUCLEOTIDE SEQUENCE</scope>
</reference>
<dbReference type="AlphaFoldDB" id="A0A645CNV7"/>
<accession>A0A645CNV7</accession>
<dbReference type="Pfam" id="PF02518">
    <property type="entry name" value="HATPase_c"/>
    <property type="match status" value="1"/>
</dbReference>
<evidence type="ECO:0000313" key="4">
    <source>
        <dbReference type="EMBL" id="MPM78564.1"/>
    </source>
</evidence>
<evidence type="ECO:0000259" key="3">
    <source>
        <dbReference type="SMART" id="SM00387"/>
    </source>
</evidence>
<organism evidence="4">
    <name type="scientific">bioreactor metagenome</name>
    <dbReference type="NCBI Taxonomy" id="1076179"/>
    <lineage>
        <taxon>unclassified sequences</taxon>
        <taxon>metagenomes</taxon>
        <taxon>ecological metagenomes</taxon>
    </lineage>
</organism>
<gene>
    <name evidence="4" type="primary">degS_7</name>
    <name evidence="4" type="ORF">SDC9_125575</name>
</gene>
<dbReference type="PANTHER" id="PTHR24421">
    <property type="entry name" value="NITRATE/NITRITE SENSOR PROTEIN NARX-RELATED"/>
    <property type="match status" value="1"/>
</dbReference>
<dbReference type="InterPro" id="IPR050482">
    <property type="entry name" value="Sensor_HK_TwoCompSys"/>
</dbReference>
<proteinExistence type="predicted"/>
<keyword evidence="1 4" id="KW-0808">Transferase</keyword>
<feature type="domain" description="Histidine kinase/HSP90-like ATPase" evidence="3">
    <location>
        <begin position="65"/>
        <end position="159"/>
    </location>
</feature>
<dbReference type="GO" id="GO:0000160">
    <property type="term" value="P:phosphorelay signal transduction system"/>
    <property type="evidence" value="ECO:0007669"/>
    <property type="project" value="UniProtKB-KW"/>
</dbReference>
<protein>
    <submittedName>
        <fullName evidence="4">Signal transduction histidine-protein kinase/phosphatase DegS</fullName>
        <ecNumber evidence="4">2.7.13.3</ecNumber>
    </submittedName>
</protein>
<comment type="caution">
    <text evidence="4">The sequence shown here is derived from an EMBL/GenBank/DDBJ whole genome shotgun (WGS) entry which is preliminary data.</text>
</comment>
<dbReference type="SMART" id="SM00387">
    <property type="entry name" value="HATPase_c"/>
    <property type="match status" value="1"/>
</dbReference>
<dbReference type="InterPro" id="IPR036890">
    <property type="entry name" value="HATPase_C_sf"/>
</dbReference>
<evidence type="ECO:0000256" key="1">
    <source>
        <dbReference type="ARBA" id="ARBA00022679"/>
    </source>
</evidence>
<evidence type="ECO:0000256" key="2">
    <source>
        <dbReference type="ARBA" id="ARBA00022777"/>
    </source>
</evidence>
<dbReference type="InterPro" id="IPR003594">
    <property type="entry name" value="HATPase_dom"/>
</dbReference>
<keyword evidence="2 4" id="KW-0418">Kinase</keyword>
<dbReference type="EMBL" id="VSSQ01028732">
    <property type="protein sequence ID" value="MPM78564.1"/>
    <property type="molecule type" value="Genomic_DNA"/>
</dbReference>
<dbReference type="GO" id="GO:0004673">
    <property type="term" value="F:protein histidine kinase activity"/>
    <property type="evidence" value="ECO:0007669"/>
    <property type="project" value="UniProtKB-EC"/>
</dbReference>
<dbReference type="Gene3D" id="3.30.565.10">
    <property type="entry name" value="Histidine kinase-like ATPase, C-terminal domain"/>
    <property type="match status" value="1"/>
</dbReference>
<dbReference type="SUPFAM" id="SSF55874">
    <property type="entry name" value="ATPase domain of HSP90 chaperone/DNA topoisomerase II/histidine kinase"/>
    <property type="match status" value="1"/>
</dbReference>
<name>A0A645CNV7_9ZZZZ</name>